<dbReference type="AlphaFoldDB" id="A0A4R6X869"/>
<dbReference type="SMART" id="SM01234">
    <property type="entry name" value="Haemolytic"/>
    <property type="match status" value="1"/>
</dbReference>
<evidence type="ECO:0000313" key="2">
    <source>
        <dbReference type="Proteomes" id="UP000295729"/>
    </source>
</evidence>
<dbReference type="Pfam" id="PF01809">
    <property type="entry name" value="YidD"/>
    <property type="match status" value="1"/>
</dbReference>
<proteinExistence type="predicted"/>
<dbReference type="EMBL" id="SNZA01000006">
    <property type="protein sequence ID" value="TDR06337.1"/>
    <property type="molecule type" value="Genomic_DNA"/>
</dbReference>
<dbReference type="InterPro" id="IPR002696">
    <property type="entry name" value="Membr_insert_effic_factor_YidD"/>
</dbReference>
<dbReference type="PANTHER" id="PTHR33383">
    <property type="entry name" value="MEMBRANE PROTEIN INSERTION EFFICIENCY FACTOR-RELATED"/>
    <property type="match status" value="1"/>
</dbReference>
<dbReference type="RefSeq" id="WP_133564737.1">
    <property type="nucleotide sequence ID" value="NZ_SNZA01000006.1"/>
</dbReference>
<dbReference type="PANTHER" id="PTHR33383:SF1">
    <property type="entry name" value="MEMBRANE PROTEIN INSERTION EFFICIENCY FACTOR-RELATED"/>
    <property type="match status" value="1"/>
</dbReference>
<comment type="caution">
    <text evidence="1">The sequence shown here is derived from an EMBL/GenBank/DDBJ whole genome shotgun (WGS) entry which is preliminary data.</text>
</comment>
<name>A0A4R6X869_9GAMM</name>
<keyword evidence="2" id="KW-1185">Reference proteome</keyword>
<gene>
    <name evidence="1" type="ORF">C8D85_3269</name>
</gene>
<protein>
    <recommendedName>
        <fullName evidence="3">Hemolytic domain-containing protein</fullName>
    </recommendedName>
</protein>
<evidence type="ECO:0000313" key="1">
    <source>
        <dbReference type="EMBL" id="TDR06337.1"/>
    </source>
</evidence>
<sequence length="77" mass="9104">MAAFLKRFVIRRIRRYQANGGGTEQFRVSCNFRPTCSEYATQAIERYGLWRGGWLTLKRLRRCNIRDQVGHIDDPLL</sequence>
<dbReference type="Proteomes" id="UP000295729">
    <property type="component" value="Unassembled WGS sequence"/>
</dbReference>
<evidence type="ECO:0008006" key="3">
    <source>
        <dbReference type="Google" id="ProtNLM"/>
    </source>
</evidence>
<dbReference type="OrthoDB" id="9156153at2"/>
<dbReference type="NCBIfam" id="TIGR00278">
    <property type="entry name" value="membrane protein insertion efficiency factor YidD"/>
    <property type="match status" value="1"/>
</dbReference>
<reference evidence="1 2" key="1">
    <citation type="submission" date="2019-03" db="EMBL/GenBank/DDBJ databases">
        <title>Genomic Encyclopedia of Type Strains, Phase IV (KMG-IV): sequencing the most valuable type-strain genomes for metagenomic binning, comparative biology and taxonomic classification.</title>
        <authorList>
            <person name="Goeker M."/>
        </authorList>
    </citation>
    <scope>NUCLEOTIDE SEQUENCE [LARGE SCALE GENOMIC DNA]</scope>
    <source>
        <strain evidence="1 2">DSM 5604</strain>
    </source>
</reference>
<organism evidence="1 2">
    <name type="scientific">Marinomonas communis</name>
    <dbReference type="NCBI Taxonomy" id="28254"/>
    <lineage>
        <taxon>Bacteria</taxon>
        <taxon>Pseudomonadati</taxon>
        <taxon>Pseudomonadota</taxon>
        <taxon>Gammaproteobacteria</taxon>
        <taxon>Oceanospirillales</taxon>
        <taxon>Oceanospirillaceae</taxon>
        <taxon>Marinomonas</taxon>
    </lineage>
</organism>
<accession>A0A4R6X869</accession>